<evidence type="ECO:0000256" key="2">
    <source>
        <dbReference type="ARBA" id="ARBA00012727"/>
    </source>
</evidence>
<dbReference type="GO" id="GO:0006310">
    <property type="term" value="P:DNA recombination"/>
    <property type="evidence" value="ECO:0007669"/>
    <property type="project" value="InterPro"/>
</dbReference>
<dbReference type="EC" id="6.5.1.1" evidence="2"/>
<dbReference type="SUPFAM" id="SSF50249">
    <property type="entry name" value="Nucleic acid-binding proteins"/>
    <property type="match status" value="1"/>
</dbReference>
<dbReference type="InterPro" id="IPR012309">
    <property type="entry name" value="DNA_ligase_ATP-dep_C"/>
</dbReference>
<evidence type="ECO:0000256" key="4">
    <source>
        <dbReference type="ARBA" id="ARBA00034003"/>
    </source>
</evidence>
<dbReference type="InterPro" id="IPR044117">
    <property type="entry name" value="OBF_LigC-like"/>
</dbReference>
<proteinExistence type="inferred from homology"/>
<dbReference type="Gene3D" id="3.30.470.30">
    <property type="entry name" value="DNA ligase/mRNA capping enzyme"/>
    <property type="match status" value="1"/>
</dbReference>
<name>A0A7I9VIP1_9BACT</name>
<keyword evidence="3 6" id="KW-0436">Ligase</keyword>
<dbReference type="Gene3D" id="2.40.50.140">
    <property type="entry name" value="Nucleic acid-binding proteins"/>
    <property type="match status" value="1"/>
</dbReference>
<comment type="caution">
    <text evidence="6">The sequence shown here is derived from an EMBL/GenBank/DDBJ whole genome shotgun (WGS) entry which is preliminary data.</text>
</comment>
<evidence type="ECO:0000259" key="5">
    <source>
        <dbReference type="PROSITE" id="PS50160"/>
    </source>
</evidence>
<keyword evidence="7" id="KW-1185">Reference proteome</keyword>
<dbReference type="RefSeq" id="WP_176063109.1">
    <property type="nucleotide sequence ID" value="NZ_BJTG01000002.1"/>
</dbReference>
<comment type="similarity">
    <text evidence="1">Belongs to the ATP-dependent DNA ligase family.</text>
</comment>
<dbReference type="CDD" id="cd07970">
    <property type="entry name" value="OBF_DNA_ligase_LigC"/>
    <property type="match status" value="1"/>
</dbReference>
<dbReference type="PANTHER" id="PTHR45674">
    <property type="entry name" value="DNA LIGASE 1/3 FAMILY MEMBER"/>
    <property type="match status" value="1"/>
</dbReference>
<dbReference type="PANTHER" id="PTHR45674:SF4">
    <property type="entry name" value="DNA LIGASE 1"/>
    <property type="match status" value="1"/>
</dbReference>
<dbReference type="Pfam" id="PF01068">
    <property type="entry name" value="DNA_ligase_A_M"/>
    <property type="match status" value="1"/>
</dbReference>
<dbReference type="InterPro" id="IPR012340">
    <property type="entry name" value="NA-bd_OB-fold"/>
</dbReference>
<dbReference type="CDD" id="cd07905">
    <property type="entry name" value="Adenylation_DNA_ligase_LigC"/>
    <property type="match status" value="1"/>
</dbReference>
<dbReference type="InterPro" id="IPR044119">
    <property type="entry name" value="Adenylation_LigC-like"/>
</dbReference>
<accession>A0A7I9VIP1</accession>
<organism evidence="6 7">
    <name type="scientific">Anaeromyxobacter diazotrophicus</name>
    <dbReference type="NCBI Taxonomy" id="2590199"/>
    <lineage>
        <taxon>Bacteria</taxon>
        <taxon>Pseudomonadati</taxon>
        <taxon>Myxococcota</taxon>
        <taxon>Myxococcia</taxon>
        <taxon>Myxococcales</taxon>
        <taxon>Cystobacterineae</taxon>
        <taxon>Anaeromyxobacteraceae</taxon>
        <taxon>Anaeromyxobacter</taxon>
    </lineage>
</organism>
<evidence type="ECO:0000313" key="7">
    <source>
        <dbReference type="Proteomes" id="UP000503640"/>
    </source>
</evidence>
<dbReference type="GO" id="GO:0003910">
    <property type="term" value="F:DNA ligase (ATP) activity"/>
    <property type="evidence" value="ECO:0007669"/>
    <property type="project" value="UniProtKB-EC"/>
</dbReference>
<evidence type="ECO:0000256" key="3">
    <source>
        <dbReference type="ARBA" id="ARBA00022598"/>
    </source>
</evidence>
<dbReference type="Proteomes" id="UP000503640">
    <property type="component" value="Unassembled WGS sequence"/>
</dbReference>
<dbReference type="GO" id="GO:0006281">
    <property type="term" value="P:DNA repair"/>
    <property type="evidence" value="ECO:0007669"/>
    <property type="project" value="InterPro"/>
</dbReference>
<dbReference type="GO" id="GO:0005524">
    <property type="term" value="F:ATP binding"/>
    <property type="evidence" value="ECO:0007669"/>
    <property type="project" value="InterPro"/>
</dbReference>
<protein>
    <recommendedName>
        <fullName evidence="2">DNA ligase (ATP)</fullName>
        <ecNumber evidence="2">6.5.1.1</ecNumber>
    </recommendedName>
</protein>
<dbReference type="SUPFAM" id="SSF56091">
    <property type="entry name" value="DNA ligase/mRNA capping enzyme, catalytic domain"/>
    <property type="match status" value="1"/>
</dbReference>
<gene>
    <name evidence="6" type="primary">lig_1</name>
    <name evidence="6" type="ORF">AMYX_07490</name>
</gene>
<dbReference type="Pfam" id="PF04679">
    <property type="entry name" value="DNA_ligase_A_C"/>
    <property type="match status" value="1"/>
</dbReference>
<reference evidence="7" key="1">
    <citation type="journal article" date="2020" name="Appl. Environ. Microbiol.">
        <title>Diazotrophic Anaeromyxobacter Isolates from Soils.</title>
        <authorList>
            <person name="Masuda Y."/>
            <person name="Yamanaka H."/>
            <person name="Xu Z.X."/>
            <person name="Shiratori Y."/>
            <person name="Aono T."/>
            <person name="Amachi S."/>
            <person name="Senoo K."/>
            <person name="Itoh H."/>
        </authorList>
    </citation>
    <scope>NUCLEOTIDE SEQUENCE [LARGE SCALE GENOMIC DNA]</scope>
    <source>
        <strain evidence="7">R267</strain>
    </source>
</reference>
<dbReference type="EMBL" id="BJTG01000002">
    <property type="protein sequence ID" value="GEJ56008.1"/>
    <property type="molecule type" value="Genomic_DNA"/>
</dbReference>
<feature type="domain" description="ATP-dependent DNA ligase family profile" evidence="5">
    <location>
        <begin position="116"/>
        <end position="231"/>
    </location>
</feature>
<dbReference type="InterPro" id="IPR050191">
    <property type="entry name" value="ATP-dep_DNA_ligase"/>
</dbReference>
<sequence>MPFPIPPPVEPMLAKPSQALPEGDGWLYEPKWDGFRALVFRAGGELLVQSRELKPLGRYFPELEAPLRAHLPERCVVDGEIVVAGAAGLDFEALLLRIHPAASRVQLLAAERPASFVAFDLLALGDRDLRGAPLADRRALLERALAAAAPPVHLTPATRDRAAAEDWFARFEGAGLDGVVAKELASPYRSGQRTMVKVKHARTADCAVGGFRWHKGGRGTEVGSLLLGLYDDAGRLHHAGICSSFTAARRRELAAELAPLREGALQGHPWRDWAEAEAGDAGAPRMPGASSRWNRGKDLSWEPLRVERACEVAYDHLQGDRFRHATRFVRWRPDRAPASCRYDQLEVTPPYELSRIFRREGGARGGSPSPLA</sequence>
<evidence type="ECO:0000313" key="6">
    <source>
        <dbReference type="EMBL" id="GEJ56008.1"/>
    </source>
</evidence>
<dbReference type="InterPro" id="IPR012310">
    <property type="entry name" value="DNA_ligase_ATP-dep_cent"/>
</dbReference>
<evidence type="ECO:0000256" key="1">
    <source>
        <dbReference type="ARBA" id="ARBA00007572"/>
    </source>
</evidence>
<dbReference type="PROSITE" id="PS50160">
    <property type="entry name" value="DNA_LIGASE_A3"/>
    <property type="match status" value="1"/>
</dbReference>
<comment type="catalytic activity">
    <reaction evidence="4">
        <text>ATP + (deoxyribonucleotide)n-3'-hydroxyl + 5'-phospho-(deoxyribonucleotide)m = (deoxyribonucleotide)n+m + AMP + diphosphate.</text>
        <dbReference type="EC" id="6.5.1.1"/>
    </reaction>
</comment>
<dbReference type="AlphaFoldDB" id="A0A7I9VIP1"/>
<dbReference type="NCBIfam" id="NF006078">
    <property type="entry name" value="PRK08224.1"/>
    <property type="match status" value="1"/>
</dbReference>